<accession>A0ABV9XB87</accession>
<evidence type="ECO:0000313" key="2">
    <source>
        <dbReference type="EMBL" id="MFC5022711.1"/>
    </source>
</evidence>
<gene>
    <name evidence="2" type="ORF">ACFPM3_11270</name>
</gene>
<keyword evidence="3" id="KW-1185">Reference proteome</keyword>
<evidence type="ECO:0000313" key="3">
    <source>
        <dbReference type="Proteomes" id="UP001595829"/>
    </source>
</evidence>
<comment type="caution">
    <text evidence="2">The sequence shown here is derived from an EMBL/GenBank/DDBJ whole genome shotgun (WGS) entry which is preliminary data.</text>
</comment>
<reference evidence="3" key="1">
    <citation type="journal article" date="2019" name="Int. J. Syst. Evol. Microbiol.">
        <title>The Global Catalogue of Microorganisms (GCM) 10K type strain sequencing project: providing services to taxonomists for standard genome sequencing and annotation.</title>
        <authorList>
            <consortium name="The Broad Institute Genomics Platform"/>
            <consortium name="The Broad Institute Genome Sequencing Center for Infectious Disease"/>
            <person name="Wu L."/>
            <person name="Ma J."/>
        </authorList>
    </citation>
    <scope>NUCLEOTIDE SEQUENCE [LARGE SCALE GENOMIC DNA]</scope>
    <source>
        <strain evidence="3">CGMCC 4.1648</strain>
    </source>
</reference>
<proteinExistence type="predicted"/>
<dbReference type="Proteomes" id="UP001595829">
    <property type="component" value="Unassembled WGS sequence"/>
</dbReference>
<protein>
    <submittedName>
        <fullName evidence="2">Uncharacterized protein</fullName>
    </submittedName>
</protein>
<dbReference type="EMBL" id="JBHSJD010000007">
    <property type="protein sequence ID" value="MFC5022711.1"/>
    <property type="molecule type" value="Genomic_DNA"/>
</dbReference>
<sequence length="118" mass="12301">MRTRPHPRLEGHAVAATGPSPAEPALASDGSGAPKVVARQGVLSALRSDTHPADGRHIVAMLRITAPRGAVPTATSVCDCGRNRSAVGRQRVLALIEEHTAHRTTCLLRNETEGSTAA</sequence>
<dbReference type="RefSeq" id="WP_345690610.1">
    <property type="nucleotide sequence ID" value="NZ_BAABIT010000001.1"/>
</dbReference>
<feature type="region of interest" description="Disordered" evidence="1">
    <location>
        <begin position="1"/>
        <end position="33"/>
    </location>
</feature>
<organism evidence="2 3">
    <name type="scientific">Streptomyces coeruleoprunus</name>
    <dbReference type="NCBI Taxonomy" id="285563"/>
    <lineage>
        <taxon>Bacteria</taxon>
        <taxon>Bacillati</taxon>
        <taxon>Actinomycetota</taxon>
        <taxon>Actinomycetes</taxon>
        <taxon>Kitasatosporales</taxon>
        <taxon>Streptomycetaceae</taxon>
        <taxon>Streptomyces</taxon>
    </lineage>
</organism>
<name>A0ABV9XB87_9ACTN</name>
<evidence type="ECO:0000256" key="1">
    <source>
        <dbReference type="SAM" id="MobiDB-lite"/>
    </source>
</evidence>